<sequence length="349" mass="39514">MQLIEMQNDIKWNKKGPTAILDHGCNPGLVSHFVKRGLIDMAEYVLNQNETIISNNNKIQLENALQRKDYPQLAYLLNIKTIHISERDTQLTNDPKKVNEFVNTWSIEGFIEEGAAPAEMGWGTHERDIPNGTFFHNDSNGPRNQVCLSTKGMNTWVRSWVPSGEIIGMVIRHGEAYGLSKYLSVYTDDENNNGVLYRPTVHYAYLPCDPALSSLVEFRMHNYQLQPTLRILNDDIIEGADEVGVLLLGSPYVNAWWTGSVLDIHQTREIISGQSATTLQVAISVVAALQYCMKHPNEGICLPDDIDVDEILDMCMPYLGTWVSKAANWPPENDKIKENWQFTSFQVED</sequence>
<evidence type="ECO:0000313" key="2">
    <source>
        <dbReference type="EMBL" id="CAF0828527.1"/>
    </source>
</evidence>
<reference evidence="2" key="1">
    <citation type="submission" date="2021-02" db="EMBL/GenBank/DDBJ databases">
        <authorList>
            <person name="Nowell W R."/>
        </authorList>
    </citation>
    <scope>NUCLEOTIDE SEQUENCE</scope>
</reference>
<gene>
    <name evidence="2" type="ORF">JYZ213_LOCUS6707</name>
</gene>
<accession>A0A813ULT4</accession>
<proteinExistence type="predicted"/>
<comment type="caution">
    <text evidence="2">The sequence shown here is derived from an EMBL/GenBank/DDBJ whole genome shotgun (WGS) entry which is preliminary data.</text>
</comment>
<dbReference type="InterPro" id="IPR032095">
    <property type="entry name" value="Sacchrp_dh-like_C"/>
</dbReference>
<name>A0A813ULT4_9BILA</name>
<organism evidence="2 3">
    <name type="scientific">Adineta steineri</name>
    <dbReference type="NCBI Taxonomy" id="433720"/>
    <lineage>
        <taxon>Eukaryota</taxon>
        <taxon>Metazoa</taxon>
        <taxon>Spiralia</taxon>
        <taxon>Gnathifera</taxon>
        <taxon>Rotifera</taxon>
        <taxon>Eurotatoria</taxon>
        <taxon>Bdelloidea</taxon>
        <taxon>Adinetida</taxon>
        <taxon>Adinetidae</taxon>
        <taxon>Adineta</taxon>
    </lineage>
</organism>
<dbReference type="EMBL" id="CAJNOG010000042">
    <property type="protein sequence ID" value="CAF0828527.1"/>
    <property type="molecule type" value="Genomic_DNA"/>
</dbReference>
<dbReference type="Gene3D" id="3.30.360.30">
    <property type="entry name" value="homospermidine synthase like"/>
    <property type="match status" value="1"/>
</dbReference>
<dbReference type="AlphaFoldDB" id="A0A813ULT4"/>
<evidence type="ECO:0000259" key="1">
    <source>
        <dbReference type="Pfam" id="PF16653"/>
    </source>
</evidence>
<evidence type="ECO:0000313" key="3">
    <source>
        <dbReference type="Proteomes" id="UP000663845"/>
    </source>
</evidence>
<feature type="domain" description="Saccharopine dehydrogenase-like C-terminal" evidence="1">
    <location>
        <begin position="24"/>
        <end position="321"/>
    </location>
</feature>
<protein>
    <recommendedName>
        <fullName evidence="1">Saccharopine dehydrogenase-like C-terminal domain-containing protein</fullName>
    </recommendedName>
</protein>
<dbReference type="InterPro" id="IPR023181">
    <property type="entry name" value="Homospermid_syn-like_C"/>
</dbReference>
<dbReference type="Proteomes" id="UP000663845">
    <property type="component" value="Unassembled WGS sequence"/>
</dbReference>
<dbReference type="Pfam" id="PF16653">
    <property type="entry name" value="Sacchrp_dh_C"/>
    <property type="match status" value="1"/>
</dbReference>